<reference evidence="5 6" key="1">
    <citation type="submission" date="2018-07" db="EMBL/GenBank/DDBJ databases">
        <title>Sequencing the genomes of 1000 actinobacteria strains.</title>
        <authorList>
            <person name="Klenk H.-P."/>
        </authorList>
    </citation>
    <scope>NUCLEOTIDE SEQUENCE [LARGE SCALE GENOMIC DNA]</scope>
    <source>
        <strain evidence="5 6">DSM 14442</strain>
    </source>
</reference>
<sequence>MTTTDDGRGILYPTRLPSFHRVPAPPGLEALLRWFWIPQWSLAAGRTSRQEVLPFPASNLVVQPGAVTLTGPSTRASFRDLTGTGWAVGALLRPAGVVQWHPEPERLRDTEVPFEAPDLLVSVEAALEHDDGAAARGEAASAFARWAEDRMVLPDAAGRLANAMEELIATDRAIVRVEQVAERLGVSVRGVQRLARSHVGVTPLAIIRRYRLQEAAVRLREEPAITIADIAAELGYADHAHLSRDFRTVLGLTPRTYRGGQ</sequence>
<evidence type="ECO:0000256" key="3">
    <source>
        <dbReference type="ARBA" id="ARBA00023163"/>
    </source>
</evidence>
<keyword evidence="2" id="KW-0238">DNA-binding</keyword>
<dbReference type="Pfam" id="PF20240">
    <property type="entry name" value="DUF6597"/>
    <property type="match status" value="1"/>
</dbReference>
<dbReference type="EMBL" id="QREH01000001">
    <property type="protein sequence ID" value="REE04520.1"/>
    <property type="molecule type" value="Genomic_DNA"/>
</dbReference>
<dbReference type="InterPro" id="IPR046532">
    <property type="entry name" value="DUF6597"/>
</dbReference>
<name>A0A3D9LFA0_9MICC</name>
<comment type="caution">
    <text evidence="5">The sequence shown here is derived from an EMBL/GenBank/DDBJ whole genome shotgun (WGS) entry which is preliminary data.</text>
</comment>
<organism evidence="5 6">
    <name type="scientific">Citricoccus muralis</name>
    <dbReference type="NCBI Taxonomy" id="169134"/>
    <lineage>
        <taxon>Bacteria</taxon>
        <taxon>Bacillati</taxon>
        <taxon>Actinomycetota</taxon>
        <taxon>Actinomycetes</taxon>
        <taxon>Micrococcales</taxon>
        <taxon>Micrococcaceae</taxon>
        <taxon>Citricoccus</taxon>
    </lineage>
</organism>
<keyword evidence="3" id="KW-0804">Transcription</keyword>
<dbReference type="InterPro" id="IPR018062">
    <property type="entry name" value="HTH_AraC-typ_CS"/>
</dbReference>
<dbReference type="GO" id="GO:0003700">
    <property type="term" value="F:DNA-binding transcription factor activity"/>
    <property type="evidence" value="ECO:0007669"/>
    <property type="project" value="InterPro"/>
</dbReference>
<dbReference type="InterPro" id="IPR050204">
    <property type="entry name" value="AraC_XylS_family_regulators"/>
</dbReference>
<dbReference type="InterPro" id="IPR009057">
    <property type="entry name" value="Homeodomain-like_sf"/>
</dbReference>
<dbReference type="GO" id="GO:0043565">
    <property type="term" value="F:sequence-specific DNA binding"/>
    <property type="evidence" value="ECO:0007669"/>
    <property type="project" value="InterPro"/>
</dbReference>
<dbReference type="PROSITE" id="PS00041">
    <property type="entry name" value="HTH_ARAC_FAMILY_1"/>
    <property type="match status" value="1"/>
</dbReference>
<dbReference type="Pfam" id="PF12833">
    <property type="entry name" value="HTH_18"/>
    <property type="match status" value="1"/>
</dbReference>
<dbReference type="Gene3D" id="1.10.10.60">
    <property type="entry name" value="Homeodomain-like"/>
    <property type="match status" value="1"/>
</dbReference>
<feature type="domain" description="HTH araC/xylS-type" evidence="4">
    <location>
        <begin position="158"/>
        <end position="260"/>
    </location>
</feature>
<evidence type="ECO:0000256" key="1">
    <source>
        <dbReference type="ARBA" id="ARBA00023015"/>
    </source>
</evidence>
<gene>
    <name evidence="5" type="ORF">C8E99_2356</name>
</gene>
<dbReference type="OrthoDB" id="2559672at2"/>
<evidence type="ECO:0000256" key="2">
    <source>
        <dbReference type="ARBA" id="ARBA00023125"/>
    </source>
</evidence>
<dbReference type="SUPFAM" id="SSF46689">
    <property type="entry name" value="Homeodomain-like"/>
    <property type="match status" value="1"/>
</dbReference>
<dbReference type="PROSITE" id="PS01124">
    <property type="entry name" value="HTH_ARAC_FAMILY_2"/>
    <property type="match status" value="1"/>
</dbReference>
<dbReference type="SMART" id="SM00342">
    <property type="entry name" value="HTH_ARAC"/>
    <property type="match status" value="1"/>
</dbReference>
<dbReference type="RefSeq" id="WP_115932439.1">
    <property type="nucleotide sequence ID" value="NZ_QREH01000001.1"/>
</dbReference>
<dbReference type="PANTHER" id="PTHR46796">
    <property type="entry name" value="HTH-TYPE TRANSCRIPTIONAL ACTIVATOR RHAS-RELATED"/>
    <property type="match status" value="1"/>
</dbReference>
<dbReference type="InterPro" id="IPR018060">
    <property type="entry name" value="HTH_AraC"/>
</dbReference>
<proteinExistence type="predicted"/>
<protein>
    <submittedName>
        <fullName evidence="5">AraC family transcriptional regulator</fullName>
    </submittedName>
</protein>
<evidence type="ECO:0000313" key="6">
    <source>
        <dbReference type="Proteomes" id="UP000256727"/>
    </source>
</evidence>
<dbReference type="AlphaFoldDB" id="A0A3D9LFA0"/>
<evidence type="ECO:0000313" key="5">
    <source>
        <dbReference type="EMBL" id="REE04520.1"/>
    </source>
</evidence>
<evidence type="ECO:0000259" key="4">
    <source>
        <dbReference type="PROSITE" id="PS01124"/>
    </source>
</evidence>
<accession>A0A3D9LFA0</accession>
<keyword evidence="1" id="KW-0805">Transcription regulation</keyword>
<keyword evidence="6" id="KW-1185">Reference proteome</keyword>
<dbReference type="Proteomes" id="UP000256727">
    <property type="component" value="Unassembled WGS sequence"/>
</dbReference>